<dbReference type="Proteomes" id="UP000186141">
    <property type="component" value="Unassembled WGS sequence"/>
</dbReference>
<protein>
    <submittedName>
        <fullName evidence="1">Uncharacterized protein</fullName>
    </submittedName>
</protein>
<name>A0A1N7LQV2_9RHOB</name>
<sequence>MTIHTSVPQDGLSRNEAAEALELFDLASTILRKLLDEAQAEASAQTARELATYTKDVSGALKVLVTERQNVEKLRRDAGELAGGREFDLDAARDEIGRRLACLRDAGPD</sequence>
<evidence type="ECO:0000313" key="1">
    <source>
        <dbReference type="EMBL" id="SIS76208.1"/>
    </source>
</evidence>
<evidence type="ECO:0000313" key="2">
    <source>
        <dbReference type="Proteomes" id="UP000186141"/>
    </source>
</evidence>
<dbReference type="AlphaFoldDB" id="A0A1N7LQV2"/>
<dbReference type="EMBL" id="FTOT01000002">
    <property type="protein sequence ID" value="SIS76208.1"/>
    <property type="molecule type" value="Genomic_DNA"/>
</dbReference>
<proteinExistence type="predicted"/>
<keyword evidence="2" id="KW-1185">Reference proteome</keyword>
<reference evidence="1 2" key="1">
    <citation type="submission" date="2017-01" db="EMBL/GenBank/DDBJ databases">
        <authorList>
            <person name="Mah S.A."/>
            <person name="Swanson W.J."/>
            <person name="Moy G.W."/>
            <person name="Vacquier V.D."/>
        </authorList>
    </citation>
    <scope>NUCLEOTIDE SEQUENCE [LARGE SCALE GENOMIC DNA]</scope>
    <source>
        <strain evidence="1 2">DSM 26375</strain>
    </source>
</reference>
<dbReference type="STRING" id="1086013.SAMN05421774_102110"/>
<accession>A0A1N7LQV2</accession>
<organism evidence="1 2">
    <name type="scientific">Gemmobacter megaterium</name>
    <dbReference type="NCBI Taxonomy" id="1086013"/>
    <lineage>
        <taxon>Bacteria</taxon>
        <taxon>Pseudomonadati</taxon>
        <taxon>Pseudomonadota</taxon>
        <taxon>Alphaproteobacteria</taxon>
        <taxon>Rhodobacterales</taxon>
        <taxon>Paracoccaceae</taxon>
        <taxon>Gemmobacter</taxon>
    </lineage>
</organism>
<gene>
    <name evidence="1" type="ORF">SAMN05421774_102110</name>
</gene>